<dbReference type="STRING" id="1563681.BFP71_09215"/>
<comment type="cofactor">
    <cofactor evidence="5">
        <name>FAD</name>
        <dbReference type="ChEBI" id="CHEBI:57692"/>
    </cofactor>
    <text evidence="5">Binds 1 FAD per subunit.</text>
</comment>
<keyword evidence="2 5" id="KW-0285">Flavoprotein</keyword>
<dbReference type="GO" id="GO:0006139">
    <property type="term" value="P:nucleobase-containing compound metabolic process"/>
    <property type="evidence" value="ECO:0007669"/>
    <property type="project" value="UniProtKB-ARBA"/>
</dbReference>
<dbReference type="GO" id="GO:0003677">
    <property type="term" value="F:DNA binding"/>
    <property type="evidence" value="ECO:0007669"/>
    <property type="project" value="TreeGrafter"/>
</dbReference>
<dbReference type="PRINTS" id="PR00147">
    <property type="entry name" value="DNAPHOTLYASE"/>
</dbReference>
<gene>
    <name evidence="8" type="ORF">BFP71_09215</name>
</gene>
<comment type="cofactor">
    <cofactor evidence="1">
        <name>(6R)-5,10-methylene-5,6,7,8-tetrahydrofolate</name>
        <dbReference type="ChEBI" id="CHEBI:15636"/>
    </cofactor>
</comment>
<dbReference type="PROSITE" id="PS00394">
    <property type="entry name" value="DNA_PHOTOLYASES_1_1"/>
    <property type="match status" value="1"/>
</dbReference>
<feature type="domain" description="Photolyase/cryptochrome alpha/beta" evidence="7">
    <location>
        <begin position="5"/>
        <end position="135"/>
    </location>
</feature>
<dbReference type="Pfam" id="PF00875">
    <property type="entry name" value="DNA_photolyase"/>
    <property type="match status" value="1"/>
</dbReference>
<dbReference type="AlphaFoldDB" id="A0A1E5SKT2"/>
<dbReference type="PANTHER" id="PTHR11455:SF9">
    <property type="entry name" value="CRYPTOCHROME CIRCADIAN CLOCK 5 ISOFORM X1"/>
    <property type="match status" value="1"/>
</dbReference>
<dbReference type="GO" id="GO:0006950">
    <property type="term" value="P:response to stress"/>
    <property type="evidence" value="ECO:0007669"/>
    <property type="project" value="UniProtKB-ARBA"/>
</dbReference>
<dbReference type="InterPro" id="IPR018394">
    <property type="entry name" value="DNA_photolyase_1_CS_C"/>
</dbReference>
<dbReference type="Gene3D" id="1.25.40.80">
    <property type="match status" value="1"/>
</dbReference>
<dbReference type="SUPFAM" id="SSF48173">
    <property type="entry name" value="Cryptochrome/photolyase FAD-binding domain"/>
    <property type="match status" value="1"/>
</dbReference>
<dbReference type="GO" id="GO:0009416">
    <property type="term" value="P:response to light stimulus"/>
    <property type="evidence" value="ECO:0007669"/>
    <property type="project" value="TreeGrafter"/>
</dbReference>
<evidence type="ECO:0000256" key="4">
    <source>
        <dbReference type="ARBA" id="ARBA00022991"/>
    </source>
</evidence>
<dbReference type="PANTHER" id="PTHR11455">
    <property type="entry name" value="CRYPTOCHROME"/>
    <property type="match status" value="1"/>
</dbReference>
<evidence type="ECO:0000256" key="5">
    <source>
        <dbReference type="PIRSR" id="PIRSR602081-1"/>
    </source>
</evidence>
<dbReference type="OrthoDB" id="9772484at2"/>
<evidence type="ECO:0000313" key="8">
    <source>
        <dbReference type="EMBL" id="OEJ99737.1"/>
    </source>
</evidence>
<comment type="similarity">
    <text evidence="6">Belongs to the DNA photolyase family.</text>
</comment>
<reference evidence="8 9" key="1">
    <citation type="submission" date="2016-08" db="EMBL/GenBank/DDBJ databases">
        <title>Draft genome of Fabibacter sp. strain SK-8.</title>
        <authorList>
            <person name="Wong S.-K."/>
            <person name="Hamasaki K."/>
            <person name="Yoshizawa S."/>
        </authorList>
    </citation>
    <scope>NUCLEOTIDE SEQUENCE [LARGE SCALE GENOMIC DNA]</scope>
    <source>
        <strain evidence="8 9">SK-8</strain>
    </source>
</reference>
<dbReference type="InterPro" id="IPR036134">
    <property type="entry name" value="Crypto/Photolyase_FAD-like_sf"/>
</dbReference>
<dbReference type="Proteomes" id="UP000095552">
    <property type="component" value="Unassembled WGS sequence"/>
</dbReference>
<dbReference type="InterPro" id="IPR006050">
    <property type="entry name" value="DNA_photolyase_N"/>
</dbReference>
<organism evidence="8 9">
    <name type="scientific">Roseivirga misakiensis</name>
    <dbReference type="NCBI Taxonomy" id="1563681"/>
    <lineage>
        <taxon>Bacteria</taxon>
        <taxon>Pseudomonadati</taxon>
        <taxon>Bacteroidota</taxon>
        <taxon>Cytophagia</taxon>
        <taxon>Cytophagales</taxon>
        <taxon>Roseivirgaceae</taxon>
        <taxon>Roseivirga</taxon>
    </lineage>
</organism>
<proteinExistence type="inferred from homology"/>
<evidence type="ECO:0000313" key="9">
    <source>
        <dbReference type="Proteomes" id="UP000095552"/>
    </source>
</evidence>
<dbReference type="Pfam" id="PF03441">
    <property type="entry name" value="FAD_binding_7"/>
    <property type="match status" value="1"/>
</dbReference>
<dbReference type="InterPro" id="IPR014729">
    <property type="entry name" value="Rossmann-like_a/b/a_fold"/>
</dbReference>
<keyword evidence="9" id="KW-1185">Reference proteome</keyword>
<feature type="binding site" evidence="5">
    <location>
        <begin position="226"/>
        <end position="232"/>
    </location>
    <ligand>
        <name>FAD</name>
        <dbReference type="ChEBI" id="CHEBI:57692"/>
    </ligand>
</feature>
<dbReference type="GO" id="GO:0071949">
    <property type="term" value="F:FAD binding"/>
    <property type="evidence" value="ECO:0007669"/>
    <property type="project" value="TreeGrafter"/>
</dbReference>
<sequence length="485" mass="57161">MVKDPINIVWLKRDIRTLDHAPLQAAEQRGIPYYIIYLFEPELMAHPDTSDRHLQFVYHSILDFNRKLSGFNRTIEIMEEDATSAFEYLITNHNISEVFSHRESGIQLTWERDKSVYNLLKSNNIHWTQFKRDGIERGIKDRDGWDKQWYVTMSQSQIHNTYSPQELAPLAHPFPLTSTLKKRLSDYPKKFQPAGESNAWKYLNSFTNERGKDYHRLISKPLESRTSCGRISPYLAWGNISIKQAVQHIKGHENYPHNKRAFNGILTRLKWHCHFIQKFEVECSYETICINRGYELLERPLNESFVKAWKAGKTGFPLVDACMRCVAQTGWINFRMRAMVVSILCHHLDQDWRTGVYHLANHFLDYEPGIHYPQFQMQAGTTGVNTIRMYNPIKQSQEHDYEGKFIKMWVPELREVPTEFIHEPWKMTEMDMTFNNITPPLDYPKPLVDLTESGKKARAKIWGHRKHQAVKAEKKRIVKTHTRNN</sequence>
<keyword evidence="4 6" id="KW-0157">Chromophore</keyword>
<comment type="caution">
    <text evidence="8">The sequence shown here is derived from an EMBL/GenBank/DDBJ whole genome shotgun (WGS) entry which is preliminary data.</text>
</comment>
<dbReference type="InterPro" id="IPR002081">
    <property type="entry name" value="Cryptochrome/DNA_photolyase_1"/>
</dbReference>
<name>A0A1E5SKT2_9BACT</name>
<evidence type="ECO:0000256" key="3">
    <source>
        <dbReference type="ARBA" id="ARBA00022827"/>
    </source>
</evidence>
<dbReference type="PROSITE" id="PS51645">
    <property type="entry name" value="PHR_CRY_ALPHA_BETA"/>
    <property type="match status" value="1"/>
</dbReference>
<dbReference type="Gene3D" id="3.40.50.620">
    <property type="entry name" value="HUPs"/>
    <property type="match status" value="1"/>
</dbReference>
<dbReference type="GO" id="GO:0003904">
    <property type="term" value="F:deoxyribodipyrimidine photo-lyase activity"/>
    <property type="evidence" value="ECO:0007669"/>
    <property type="project" value="TreeGrafter"/>
</dbReference>
<dbReference type="SUPFAM" id="SSF52425">
    <property type="entry name" value="Cryptochrome/photolyase, N-terminal domain"/>
    <property type="match status" value="1"/>
</dbReference>
<dbReference type="Gene3D" id="1.10.579.10">
    <property type="entry name" value="DNA Cyclobutane Dipyrimidine Photolyase, subunit A, domain 3"/>
    <property type="match status" value="1"/>
</dbReference>
<evidence type="ECO:0000256" key="1">
    <source>
        <dbReference type="ARBA" id="ARBA00001932"/>
    </source>
</evidence>
<accession>A0A1E5SKT2</accession>
<keyword evidence="3 5" id="KW-0274">FAD</keyword>
<evidence type="ECO:0000256" key="2">
    <source>
        <dbReference type="ARBA" id="ARBA00022630"/>
    </source>
</evidence>
<evidence type="ECO:0000259" key="7">
    <source>
        <dbReference type="PROSITE" id="PS51645"/>
    </source>
</evidence>
<protein>
    <submittedName>
        <fullName evidence="8">FAD-binding protein</fullName>
    </submittedName>
</protein>
<evidence type="ECO:0000256" key="6">
    <source>
        <dbReference type="RuleBase" id="RU004182"/>
    </source>
</evidence>
<dbReference type="RefSeq" id="WP_069835199.1">
    <property type="nucleotide sequence ID" value="NZ_MDGQ01000005.1"/>
</dbReference>
<dbReference type="InterPro" id="IPR005101">
    <property type="entry name" value="Cryptochr/Photolyase_FAD-bd"/>
</dbReference>
<dbReference type="InterPro" id="IPR036155">
    <property type="entry name" value="Crypto/Photolyase_N_sf"/>
</dbReference>
<dbReference type="EMBL" id="MDGQ01000005">
    <property type="protein sequence ID" value="OEJ99737.1"/>
    <property type="molecule type" value="Genomic_DNA"/>
</dbReference>
<feature type="binding site" evidence="5">
    <location>
        <position position="214"/>
    </location>
    <ligand>
        <name>FAD</name>
        <dbReference type="ChEBI" id="CHEBI:57692"/>
    </ligand>
</feature>